<dbReference type="PANTHER" id="PTHR11552">
    <property type="entry name" value="GLUCOSE-METHANOL-CHOLINE GMC OXIDOREDUCTASE"/>
    <property type="match status" value="1"/>
</dbReference>
<feature type="binding site" evidence="5">
    <location>
        <position position="423"/>
    </location>
    <ligand>
        <name>substrate</name>
    </ligand>
</feature>
<evidence type="ECO:0000259" key="7">
    <source>
        <dbReference type="Pfam" id="PF05199"/>
    </source>
</evidence>
<dbReference type="GO" id="GO:0016614">
    <property type="term" value="F:oxidoreductase activity, acting on CH-OH group of donors"/>
    <property type="evidence" value="ECO:0007669"/>
    <property type="project" value="InterPro"/>
</dbReference>
<keyword evidence="4 5" id="KW-0274">FAD</keyword>
<evidence type="ECO:0000313" key="8">
    <source>
        <dbReference type="EMBL" id="GGS44927.1"/>
    </source>
</evidence>
<feature type="binding site" evidence="5">
    <location>
        <begin position="424"/>
        <end position="425"/>
    </location>
    <ligand>
        <name>FAD</name>
        <dbReference type="ChEBI" id="CHEBI:57692"/>
    </ligand>
</feature>
<protein>
    <submittedName>
        <fullName evidence="8">Glucose-methanol-choline oxidoreductase</fullName>
    </submittedName>
</protein>
<dbReference type="InterPro" id="IPR007867">
    <property type="entry name" value="GMC_OxRtase_C"/>
</dbReference>
<feature type="domain" description="Glucose-methanol-choline oxidoreductase C-terminal" evidence="7">
    <location>
        <begin position="348"/>
        <end position="478"/>
    </location>
</feature>
<feature type="binding site" evidence="5">
    <location>
        <position position="79"/>
    </location>
    <ligand>
        <name>FAD</name>
        <dbReference type="ChEBI" id="CHEBI:57692"/>
    </ligand>
</feature>
<dbReference type="SUPFAM" id="SSF51905">
    <property type="entry name" value="FAD/NAD(P)-binding domain"/>
    <property type="match status" value="1"/>
</dbReference>
<dbReference type="Pfam" id="PF00732">
    <property type="entry name" value="GMC_oxred_N"/>
    <property type="match status" value="1"/>
</dbReference>
<dbReference type="SUPFAM" id="SSF54373">
    <property type="entry name" value="FAD-linked reductases, C-terminal domain"/>
    <property type="match status" value="1"/>
</dbReference>
<dbReference type="InterPro" id="IPR000172">
    <property type="entry name" value="GMC_OxRdtase_N"/>
</dbReference>
<dbReference type="AlphaFoldDB" id="A0A918GLJ4"/>
<dbReference type="PANTHER" id="PTHR11552:SF147">
    <property type="entry name" value="CHOLINE DEHYDROGENASE, MITOCHONDRIAL"/>
    <property type="match status" value="1"/>
</dbReference>
<dbReference type="Gene3D" id="3.30.410.40">
    <property type="match status" value="1"/>
</dbReference>
<evidence type="ECO:0000256" key="5">
    <source>
        <dbReference type="PIRSR" id="PIRSR000137-2"/>
    </source>
</evidence>
<feature type="domain" description="Glucose-methanol-choline oxidoreductase N-terminal" evidence="6">
    <location>
        <begin position="8"/>
        <end position="279"/>
    </location>
</feature>
<evidence type="ECO:0000256" key="2">
    <source>
        <dbReference type="ARBA" id="ARBA00010790"/>
    </source>
</evidence>
<evidence type="ECO:0000259" key="6">
    <source>
        <dbReference type="Pfam" id="PF00732"/>
    </source>
</evidence>
<dbReference type="GO" id="GO:0050660">
    <property type="term" value="F:flavin adenine dinucleotide binding"/>
    <property type="evidence" value="ECO:0007669"/>
    <property type="project" value="InterPro"/>
</dbReference>
<dbReference type="EMBL" id="BMRB01000004">
    <property type="protein sequence ID" value="GGS44927.1"/>
    <property type="molecule type" value="Genomic_DNA"/>
</dbReference>
<keyword evidence="9" id="KW-1185">Reference proteome</keyword>
<gene>
    <name evidence="8" type="ORF">GCM10010171_44780</name>
</gene>
<dbReference type="Proteomes" id="UP000660680">
    <property type="component" value="Unassembled WGS sequence"/>
</dbReference>
<evidence type="ECO:0000313" key="9">
    <source>
        <dbReference type="Proteomes" id="UP000660680"/>
    </source>
</evidence>
<reference evidence="8" key="1">
    <citation type="journal article" date="2014" name="Int. J. Syst. Evol. Microbiol.">
        <title>Complete genome sequence of Corynebacterium casei LMG S-19264T (=DSM 44701T), isolated from a smear-ripened cheese.</title>
        <authorList>
            <consortium name="US DOE Joint Genome Institute (JGI-PGF)"/>
            <person name="Walter F."/>
            <person name="Albersmeier A."/>
            <person name="Kalinowski J."/>
            <person name="Ruckert C."/>
        </authorList>
    </citation>
    <scope>NUCLEOTIDE SEQUENCE</scope>
    <source>
        <strain evidence="8">JCM 3276</strain>
    </source>
</reference>
<comment type="cofactor">
    <cofactor evidence="1 5">
        <name>FAD</name>
        <dbReference type="ChEBI" id="CHEBI:57692"/>
    </cofactor>
</comment>
<dbReference type="Pfam" id="PF05199">
    <property type="entry name" value="GMC_oxred_C"/>
    <property type="match status" value="1"/>
</dbReference>
<name>A0A918GLJ4_9PSEU</name>
<dbReference type="PIRSF" id="PIRSF000137">
    <property type="entry name" value="Alcohol_oxidase"/>
    <property type="match status" value="1"/>
</dbReference>
<organism evidence="8 9">
    <name type="scientific">Actinokineospora fastidiosa</name>
    <dbReference type="NCBI Taxonomy" id="1816"/>
    <lineage>
        <taxon>Bacteria</taxon>
        <taxon>Bacillati</taxon>
        <taxon>Actinomycetota</taxon>
        <taxon>Actinomycetes</taxon>
        <taxon>Pseudonocardiales</taxon>
        <taxon>Pseudonocardiaceae</taxon>
        <taxon>Actinokineospora</taxon>
    </lineage>
</organism>
<proteinExistence type="inferred from homology"/>
<dbReference type="Gene3D" id="3.50.50.60">
    <property type="entry name" value="FAD/NAD(P)-binding domain"/>
    <property type="match status" value="1"/>
</dbReference>
<dbReference type="PROSITE" id="PS51257">
    <property type="entry name" value="PROKAR_LIPOPROTEIN"/>
    <property type="match status" value="1"/>
</dbReference>
<sequence length="492" mass="51679">MSEDLRADIVVVGGGAAGCVLAARLSEDDRCSVLLLEAGPDYGPYHAGRWPADLLDCRLPARSHDWDPDGPAYCSRARVIGGSSVSNACWTTIGAPADYDAWSAYSAGALDYAAFAPYLADALRELRVRAVPEADRGAWHRAVVAGATRIGLPALADVNGTDAAEGAGWVPLNAVGHTRWNAAFAYLDPARDRPNLHVVPDALAVRLLVRDERATGVEIVRNGRSQTIAAGAVVLAAGAYGNPPLLMRSGIGPEPVLRDLGATTVLPLAGVGENLIDHSKVHLALDPTAALVLPDRVYVPQALLKVRSSMADDHWDLHIVPTAGPEEDERGRYIGPLAVSLYVFVLAPRSRGVVRARSLDPMAAPSIDPRYFSDPDGHDRQVALDGVDVAHDLAATAPVRELATLTPWSPERRAAIGRTAGGYWHPVGTCAMGPADDPAAVAGAHGRVHGLSNVYVGDASLMPVIPRANTHLSTVALAAWVAESIRSASGVG</sequence>
<dbReference type="InterPro" id="IPR012132">
    <property type="entry name" value="GMC_OxRdtase"/>
</dbReference>
<evidence type="ECO:0000256" key="4">
    <source>
        <dbReference type="ARBA" id="ARBA00022827"/>
    </source>
</evidence>
<keyword evidence="3" id="KW-0285">Flavoprotein</keyword>
<dbReference type="InterPro" id="IPR036188">
    <property type="entry name" value="FAD/NAD-bd_sf"/>
</dbReference>
<comment type="caution">
    <text evidence="8">The sequence shown here is derived from an EMBL/GenBank/DDBJ whole genome shotgun (WGS) entry which is preliminary data.</text>
</comment>
<accession>A0A918GLJ4</accession>
<reference evidence="8" key="2">
    <citation type="submission" date="2020-09" db="EMBL/GenBank/DDBJ databases">
        <authorList>
            <person name="Sun Q."/>
            <person name="Ohkuma M."/>
        </authorList>
    </citation>
    <scope>NUCLEOTIDE SEQUENCE</scope>
    <source>
        <strain evidence="8">JCM 3276</strain>
    </source>
</reference>
<evidence type="ECO:0000256" key="3">
    <source>
        <dbReference type="ARBA" id="ARBA00022630"/>
    </source>
</evidence>
<evidence type="ECO:0000256" key="1">
    <source>
        <dbReference type="ARBA" id="ARBA00001974"/>
    </source>
</evidence>
<comment type="similarity">
    <text evidence="2">Belongs to the GMC oxidoreductase family.</text>
</comment>